<dbReference type="Pfam" id="PF01425">
    <property type="entry name" value="Amidase"/>
    <property type="match status" value="1"/>
</dbReference>
<accession>A0A8H5Q2C9</accession>
<dbReference type="Gene3D" id="3.90.1300.10">
    <property type="entry name" value="Amidase signature (AS) domain"/>
    <property type="match status" value="1"/>
</dbReference>
<feature type="signal peptide" evidence="1">
    <location>
        <begin position="1"/>
        <end position="19"/>
    </location>
</feature>
<evidence type="ECO:0000259" key="2">
    <source>
        <dbReference type="Pfam" id="PF01425"/>
    </source>
</evidence>
<gene>
    <name evidence="4" type="ORF">FPCIR_60</name>
</gene>
<feature type="domain" description="Scytalone dehydratase-like protein Arp1 N-terminal" evidence="3">
    <location>
        <begin position="54"/>
        <end position="107"/>
    </location>
</feature>
<dbReference type="InterPro" id="IPR058329">
    <property type="entry name" value="Arp1_N"/>
</dbReference>
<keyword evidence="1" id="KW-0732">Signal</keyword>
<dbReference type="GO" id="GO:0016740">
    <property type="term" value="F:transferase activity"/>
    <property type="evidence" value="ECO:0007669"/>
    <property type="project" value="UniProtKB-KW"/>
</dbReference>
<feature type="domain" description="Amidase" evidence="2">
    <location>
        <begin position="197"/>
        <end position="355"/>
    </location>
</feature>
<evidence type="ECO:0000256" key="1">
    <source>
        <dbReference type="SAM" id="SignalP"/>
    </source>
</evidence>
<evidence type="ECO:0000313" key="5">
    <source>
        <dbReference type="Proteomes" id="UP000546213"/>
    </source>
</evidence>
<dbReference type="Pfam" id="PF26053">
    <property type="entry name" value="DUF8016"/>
    <property type="match status" value="1"/>
</dbReference>
<evidence type="ECO:0000259" key="3">
    <source>
        <dbReference type="Pfam" id="PF26053"/>
    </source>
</evidence>
<comment type="caution">
    <text evidence="4">The sequence shown here is derived from an EMBL/GenBank/DDBJ whole genome shotgun (WGS) entry which is preliminary data.</text>
</comment>
<proteinExistence type="predicted"/>
<name>A0A8H5Q2C9_9HYPO</name>
<reference evidence="4 5" key="1">
    <citation type="submission" date="2020-05" db="EMBL/GenBank/DDBJ databases">
        <title>Identification and distribution of gene clusters putatively required for synthesis of sphingolipid metabolism inhibitors in phylogenetically diverse species of the filamentous fungus Fusarium.</title>
        <authorList>
            <person name="Kim H.-S."/>
            <person name="Busman M."/>
            <person name="Brown D.W."/>
            <person name="Divon H."/>
            <person name="Uhlig S."/>
            <person name="Proctor R.H."/>
        </authorList>
    </citation>
    <scope>NUCLEOTIDE SEQUENCE [LARGE SCALE GENOMIC DNA]</scope>
    <source>
        <strain evidence="4 5">NRRL 36939</strain>
    </source>
</reference>
<protein>
    <submittedName>
        <fullName evidence="4">Glutamyl-trna amidotransferase</fullName>
    </submittedName>
</protein>
<sequence length="651" mass="70668">MKIIATLSLLAHVVVQAGARLTSTGASFELNGTYYYVSPYSQGKAHNGPLSAEGLPHAFGLTPVTIVSGQTDLSATALEQLFQNWAAKDDVWQPAFLSTVLLSGQEKSNEKVAYHPEIESMVLSLSACSLPPGPYFLDVFSGNVFQAFRLYDDFNGAFTTSVLQTPNDTFQVLSAQIPNSASLTIGVPSRLYFTPTDEKPLAGVRFAVKDLFSLAGIKKSNGNRAWWNLYPSANQTATAIQNLIDAGAIIIGTQKLSQFANGAVPTADWVDYHAPFNPRGDGYNDPSSSSAGASASIASYSWLDIVVGSDTGGSVRWPAAAVGVYGNRPSRGLVSLEGAMPMSPTLDTAGFLLRDPTLWDAANSAMFKSNYTSLAGKMAKYPTEVYAMGFPNKTTPAGRILHEFTYRLGKFLNVNVKEFDLFEAWNDSRPVEIVDDIEIFTNLTYSVLISKEQIPLVREPFFTDYAGKHSPLFLTRFVPNSSHQYIRPAAHERRRPFLDPTTKARWDWSDSVPDSWLGDARRNKTLFGDWWNTKIQTRSEDEMQCTSNFILYPGAVGDAPSPRNIYLKSPSPPLGWFTGLISCFAESPDSTFPLGEILVPSTITGQNETLPVTVNVMAAKGCDGVLAKLAADLLAAGVLKVPTTGSSMAMA</sequence>
<dbReference type="SUPFAM" id="SSF75304">
    <property type="entry name" value="Amidase signature (AS) enzymes"/>
    <property type="match status" value="1"/>
</dbReference>
<dbReference type="EMBL" id="JAAOAS010000003">
    <property type="protein sequence ID" value="KAF5606353.1"/>
    <property type="molecule type" value="Genomic_DNA"/>
</dbReference>
<keyword evidence="4" id="KW-0808">Transferase</keyword>
<evidence type="ECO:0000313" key="4">
    <source>
        <dbReference type="EMBL" id="KAF5606353.1"/>
    </source>
</evidence>
<dbReference type="AlphaFoldDB" id="A0A8H5Q2C9"/>
<dbReference type="InterPro" id="IPR023631">
    <property type="entry name" value="Amidase_dom"/>
</dbReference>
<feature type="chain" id="PRO_5034157747" evidence="1">
    <location>
        <begin position="20"/>
        <end position="651"/>
    </location>
</feature>
<keyword evidence="5" id="KW-1185">Reference proteome</keyword>
<dbReference type="InterPro" id="IPR036928">
    <property type="entry name" value="AS_sf"/>
</dbReference>
<organism evidence="4 5">
    <name type="scientific">Fusarium pseudocircinatum</name>
    <dbReference type="NCBI Taxonomy" id="56676"/>
    <lineage>
        <taxon>Eukaryota</taxon>
        <taxon>Fungi</taxon>
        <taxon>Dikarya</taxon>
        <taxon>Ascomycota</taxon>
        <taxon>Pezizomycotina</taxon>
        <taxon>Sordariomycetes</taxon>
        <taxon>Hypocreomycetidae</taxon>
        <taxon>Hypocreales</taxon>
        <taxon>Nectriaceae</taxon>
        <taxon>Fusarium</taxon>
        <taxon>Fusarium fujikuroi species complex</taxon>
    </lineage>
</organism>
<dbReference type="Proteomes" id="UP000546213">
    <property type="component" value="Unassembled WGS sequence"/>
</dbReference>
<dbReference type="PANTHER" id="PTHR46310:SF7">
    <property type="entry name" value="AMIDASE 1"/>
    <property type="match status" value="1"/>
</dbReference>
<dbReference type="OrthoDB" id="5423360at2759"/>
<dbReference type="PANTHER" id="PTHR46310">
    <property type="entry name" value="AMIDASE 1"/>
    <property type="match status" value="1"/>
</dbReference>